<proteinExistence type="inferred from homology"/>
<dbReference type="HAMAP" id="MF_02118">
    <property type="entry name" value="LipM"/>
    <property type="match status" value="1"/>
</dbReference>
<feature type="site" description="Lowers pKa of active site Cys" evidence="3">
    <location>
        <position position="179"/>
    </location>
</feature>
<keyword evidence="6" id="KW-1185">Reference proteome</keyword>
<dbReference type="InterPro" id="IPR045864">
    <property type="entry name" value="aa-tRNA-synth_II/BPL/LPL"/>
</dbReference>
<evidence type="ECO:0000313" key="6">
    <source>
        <dbReference type="Proteomes" id="UP000043699"/>
    </source>
</evidence>
<comment type="catalytic activity">
    <reaction evidence="3">
        <text>octanoyl-[ACP] + L-lysyl-[protein] = N(6)-octanoyl-L-lysyl-[protein] + holo-[ACP] + H(+)</text>
        <dbReference type="Rhea" id="RHEA:17665"/>
        <dbReference type="Rhea" id="RHEA-COMP:9636"/>
        <dbReference type="Rhea" id="RHEA-COMP:9685"/>
        <dbReference type="Rhea" id="RHEA-COMP:9752"/>
        <dbReference type="Rhea" id="RHEA-COMP:9928"/>
        <dbReference type="ChEBI" id="CHEBI:15378"/>
        <dbReference type="ChEBI" id="CHEBI:29969"/>
        <dbReference type="ChEBI" id="CHEBI:64479"/>
        <dbReference type="ChEBI" id="CHEBI:78463"/>
        <dbReference type="ChEBI" id="CHEBI:78809"/>
        <dbReference type="EC" id="2.3.1.181"/>
    </reaction>
</comment>
<dbReference type="GO" id="GO:0009249">
    <property type="term" value="P:protein lipoylation"/>
    <property type="evidence" value="ECO:0007669"/>
    <property type="project" value="UniProtKB-UniRule"/>
</dbReference>
<evidence type="ECO:0000256" key="3">
    <source>
        <dbReference type="HAMAP-Rule" id="MF_02118"/>
    </source>
</evidence>
<dbReference type="Proteomes" id="UP000043699">
    <property type="component" value="Unassembled WGS sequence"/>
</dbReference>
<organism evidence="5 6">
    <name type="scientific">Planococcus massiliensis</name>
    <dbReference type="NCBI Taxonomy" id="1499687"/>
    <lineage>
        <taxon>Bacteria</taxon>
        <taxon>Bacillati</taxon>
        <taxon>Bacillota</taxon>
        <taxon>Bacilli</taxon>
        <taxon>Bacillales</taxon>
        <taxon>Caryophanaceae</taxon>
        <taxon>Planococcus</taxon>
    </lineage>
</organism>
<dbReference type="Gene3D" id="3.30.930.10">
    <property type="entry name" value="Bira Bifunctional Protein, Domain 2"/>
    <property type="match status" value="1"/>
</dbReference>
<dbReference type="PROSITE" id="PS51733">
    <property type="entry name" value="BPL_LPL_CATALYTIC"/>
    <property type="match status" value="1"/>
</dbReference>
<gene>
    <name evidence="3 5" type="primary">lipM</name>
    <name evidence="5" type="ORF">BN1080_01881</name>
</gene>
<comment type="pathway">
    <text evidence="3">Protein modification; protein lipoylation via endogenous pathway; protein N(6)-(lipoyl)lysine from octanoyl-[acyl-carrier-protein].</text>
</comment>
<keyword evidence="2 3" id="KW-0012">Acyltransferase</keyword>
<dbReference type="AlphaFoldDB" id="A0A098EKR5"/>
<accession>A0A098EKR5</accession>
<comment type="miscellaneous">
    <text evidence="3">In the reaction, the free carboxyl group of octanoic acid is attached via an amide linkage to the epsilon-amino group of a specific lysine residue of lipoyl domains of lipoate-dependent enzymes. The reaction proceeds via an octanoyl-thioester enzyme intermediate.</text>
</comment>
<dbReference type="InterPro" id="IPR050664">
    <property type="entry name" value="Octanoyltrans_LipM/LipL"/>
</dbReference>
<protein>
    <recommendedName>
        <fullName evidence="3">Octanoyltransferase LipM</fullName>
        <ecNumber evidence="3">2.3.1.181</ecNumber>
    </recommendedName>
    <alternativeName>
        <fullName evidence="3">Octanoyl-[acyl-carrier-protein]:[GcvH] N-octanoyltransferase</fullName>
    </alternativeName>
</protein>
<dbReference type="Pfam" id="PF21948">
    <property type="entry name" value="LplA-B_cat"/>
    <property type="match status" value="1"/>
</dbReference>
<comment type="function">
    <text evidence="3">Catalyzes the transfer of endogenously produced octanoic acid from octanoyl-acyl-carrier-protein onto the lipoyl domain of GcvH, an intermediate carrier during protein lipoylation.</text>
</comment>
<dbReference type="STRING" id="1499687.BN1080_01881"/>
<dbReference type="GO" id="GO:0033819">
    <property type="term" value="F:lipoyl(octanoyl) transferase activity"/>
    <property type="evidence" value="ECO:0007669"/>
    <property type="project" value="UniProtKB-UniRule"/>
</dbReference>
<evidence type="ECO:0000259" key="4">
    <source>
        <dbReference type="PROSITE" id="PS51733"/>
    </source>
</evidence>
<dbReference type="InterPro" id="IPR024898">
    <property type="entry name" value="LipM"/>
</dbReference>
<dbReference type="PANTHER" id="PTHR43679:SF2">
    <property type="entry name" value="OCTANOYL-[GCVH]:PROTEIN N-OCTANOYLTRANSFERASE"/>
    <property type="match status" value="1"/>
</dbReference>
<feature type="domain" description="BPL/LPL catalytic" evidence="4">
    <location>
        <begin position="47"/>
        <end position="262"/>
    </location>
</feature>
<comment type="similarity">
    <text evidence="3">Belongs to the octanoyltransferase LipM family.</text>
</comment>
<evidence type="ECO:0000256" key="2">
    <source>
        <dbReference type="ARBA" id="ARBA00023315"/>
    </source>
</evidence>
<evidence type="ECO:0000313" key="5">
    <source>
        <dbReference type="EMBL" id="CEG22944.1"/>
    </source>
</evidence>
<dbReference type="EMBL" id="CCXS01000001">
    <property type="protein sequence ID" value="CEG22944.1"/>
    <property type="molecule type" value="Genomic_DNA"/>
</dbReference>
<dbReference type="CDD" id="cd16443">
    <property type="entry name" value="LplA"/>
    <property type="match status" value="1"/>
</dbReference>
<comment type="subunit">
    <text evidence="3">Monomer.</text>
</comment>
<keyword evidence="1 3" id="KW-0808">Transferase</keyword>
<dbReference type="InterPro" id="IPR004143">
    <property type="entry name" value="BPL_LPL_catalytic"/>
</dbReference>
<reference evidence="5 6" key="1">
    <citation type="submission" date="2014-09" db="EMBL/GenBank/DDBJ databases">
        <authorList>
            <person name="Urmite Genomes Urmite Genomes"/>
        </authorList>
    </citation>
    <scope>NUCLEOTIDE SEQUENCE [LARGE SCALE GENOMIC DNA]</scope>
    <source>
        <strain evidence="5 6">ES2</strain>
    </source>
</reference>
<dbReference type="PANTHER" id="PTHR43679">
    <property type="entry name" value="OCTANOYLTRANSFERASE LIPM-RELATED"/>
    <property type="match status" value="1"/>
</dbReference>
<name>A0A098EKR5_9BACL</name>
<evidence type="ECO:0000256" key="1">
    <source>
        <dbReference type="ARBA" id="ARBA00022679"/>
    </source>
</evidence>
<dbReference type="SUPFAM" id="SSF55681">
    <property type="entry name" value="Class II aaRS and biotin synthetases"/>
    <property type="match status" value="1"/>
</dbReference>
<dbReference type="GO" id="GO:0009107">
    <property type="term" value="P:lipoate biosynthetic process"/>
    <property type="evidence" value="ECO:0007669"/>
    <property type="project" value="UniProtKB-UniRule"/>
</dbReference>
<dbReference type="EC" id="2.3.1.181" evidence="3"/>
<feature type="active site" description="Acyl-thioester intermediate" evidence="3">
    <location>
        <position position="164"/>
    </location>
</feature>
<sequence>MAMLHLLMDLGGDLVKYGRWFFINSGYCSASYNMALDEALLNWHSEGLIPPVIRFYGWQPAALSIGYFQKAETEIDLDRVKELGLGFVRRPTGGRGVLHEHELTYSVIVSEEHPDMPESVTEAYRIISGGLLEGFKNLGLDAYFSVPDTEEKLADLKKPKSAVCFDAPSWYEMVVEGKKVAGSAQTRQKGVILQHGAILINLDAEKLLSLFRFSNAEAKEKMRRKIPHKAVSINSLRSEQATMEECVEAFKKGFQTSLEIELEPYILTSEQMEYVKSLEEEKYAADSWNFKA</sequence>